<dbReference type="GO" id="GO:0016020">
    <property type="term" value="C:membrane"/>
    <property type="evidence" value="ECO:0007669"/>
    <property type="project" value="UniProtKB-SubCell"/>
</dbReference>
<organism evidence="9 10">
    <name type="scientific">Achaetomium macrosporum</name>
    <dbReference type="NCBI Taxonomy" id="79813"/>
    <lineage>
        <taxon>Eukaryota</taxon>
        <taxon>Fungi</taxon>
        <taxon>Dikarya</taxon>
        <taxon>Ascomycota</taxon>
        <taxon>Pezizomycotina</taxon>
        <taxon>Sordariomycetes</taxon>
        <taxon>Sordariomycetidae</taxon>
        <taxon>Sordariales</taxon>
        <taxon>Chaetomiaceae</taxon>
        <taxon>Achaetomium</taxon>
    </lineage>
</organism>
<feature type="transmembrane region" description="Helical" evidence="7">
    <location>
        <begin position="266"/>
        <end position="287"/>
    </location>
</feature>
<feature type="transmembrane region" description="Helical" evidence="7">
    <location>
        <begin position="229"/>
        <end position="246"/>
    </location>
</feature>
<evidence type="ECO:0000256" key="6">
    <source>
        <dbReference type="SAM" id="MobiDB-lite"/>
    </source>
</evidence>
<evidence type="ECO:0000256" key="3">
    <source>
        <dbReference type="ARBA" id="ARBA00022989"/>
    </source>
</evidence>
<feature type="domain" description="Rhodopsin" evidence="8">
    <location>
        <begin position="43"/>
        <end position="287"/>
    </location>
</feature>
<dbReference type="InterPro" id="IPR052337">
    <property type="entry name" value="SAT4-like"/>
</dbReference>
<dbReference type="PANTHER" id="PTHR33048">
    <property type="entry name" value="PTH11-LIKE INTEGRAL MEMBRANE PROTEIN (AFU_ORTHOLOGUE AFUA_5G11245)"/>
    <property type="match status" value="1"/>
</dbReference>
<name>A0AAN7C2B0_9PEZI</name>
<comment type="similarity">
    <text evidence="5">Belongs to the SAT4 family.</text>
</comment>
<evidence type="ECO:0000313" key="10">
    <source>
        <dbReference type="Proteomes" id="UP001303760"/>
    </source>
</evidence>
<comment type="caution">
    <text evidence="9">The sequence shown here is derived from an EMBL/GenBank/DDBJ whole genome shotgun (WGS) entry which is preliminary data.</text>
</comment>
<feature type="transmembrane region" description="Helical" evidence="7">
    <location>
        <begin position="117"/>
        <end position="137"/>
    </location>
</feature>
<evidence type="ECO:0000256" key="7">
    <source>
        <dbReference type="SAM" id="Phobius"/>
    </source>
</evidence>
<dbReference type="Proteomes" id="UP001303760">
    <property type="component" value="Unassembled WGS sequence"/>
</dbReference>
<keyword evidence="10" id="KW-1185">Reference proteome</keyword>
<evidence type="ECO:0000256" key="1">
    <source>
        <dbReference type="ARBA" id="ARBA00004141"/>
    </source>
</evidence>
<evidence type="ECO:0000256" key="2">
    <source>
        <dbReference type="ARBA" id="ARBA00022692"/>
    </source>
</evidence>
<dbReference type="InterPro" id="IPR049326">
    <property type="entry name" value="Rhodopsin_dom_fungi"/>
</dbReference>
<accession>A0AAN7C2B0</accession>
<feature type="transmembrane region" description="Helical" evidence="7">
    <location>
        <begin position="191"/>
        <end position="217"/>
    </location>
</feature>
<dbReference type="Pfam" id="PF20684">
    <property type="entry name" value="Fung_rhodopsin"/>
    <property type="match status" value="1"/>
</dbReference>
<dbReference type="EMBL" id="MU860424">
    <property type="protein sequence ID" value="KAK4234051.1"/>
    <property type="molecule type" value="Genomic_DNA"/>
</dbReference>
<evidence type="ECO:0000259" key="8">
    <source>
        <dbReference type="Pfam" id="PF20684"/>
    </source>
</evidence>
<feature type="region of interest" description="Disordered" evidence="6">
    <location>
        <begin position="416"/>
        <end position="454"/>
    </location>
</feature>
<gene>
    <name evidence="9" type="ORF">C8A03DRAFT_18982</name>
</gene>
<protein>
    <recommendedName>
        <fullName evidence="8">Rhodopsin domain-containing protein</fullName>
    </recommendedName>
</protein>
<reference evidence="9" key="2">
    <citation type="submission" date="2023-05" db="EMBL/GenBank/DDBJ databases">
        <authorList>
            <consortium name="Lawrence Berkeley National Laboratory"/>
            <person name="Steindorff A."/>
            <person name="Hensen N."/>
            <person name="Bonometti L."/>
            <person name="Westerberg I."/>
            <person name="Brannstrom I.O."/>
            <person name="Guillou S."/>
            <person name="Cros-Aarteil S."/>
            <person name="Calhoun S."/>
            <person name="Haridas S."/>
            <person name="Kuo A."/>
            <person name="Mondo S."/>
            <person name="Pangilinan J."/>
            <person name="Riley R."/>
            <person name="Labutti K."/>
            <person name="Andreopoulos B."/>
            <person name="Lipzen A."/>
            <person name="Chen C."/>
            <person name="Yanf M."/>
            <person name="Daum C."/>
            <person name="Ng V."/>
            <person name="Clum A."/>
            <person name="Ohm R."/>
            <person name="Martin F."/>
            <person name="Silar P."/>
            <person name="Natvig D."/>
            <person name="Lalanne C."/>
            <person name="Gautier V."/>
            <person name="Ament-Velasquez S.L."/>
            <person name="Kruys A."/>
            <person name="Hutchinson M.I."/>
            <person name="Powell A.J."/>
            <person name="Barry K."/>
            <person name="Miller A.N."/>
            <person name="Grigoriev I.V."/>
            <person name="Debuchy R."/>
            <person name="Gladieux P."/>
            <person name="Thoren M.H."/>
            <person name="Johannesson H."/>
        </authorList>
    </citation>
    <scope>NUCLEOTIDE SEQUENCE</scope>
    <source>
        <strain evidence="9">CBS 532.94</strain>
    </source>
</reference>
<keyword evidence="2 7" id="KW-0812">Transmembrane</keyword>
<feature type="transmembrane region" description="Helical" evidence="7">
    <location>
        <begin position="28"/>
        <end position="47"/>
    </location>
</feature>
<feature type="compositionally biased region" description="Low complexity" evidence="6">
    <location>
        <begin position="421"/>
        <end position="430"/>
    </location>
</feature>
<evidence type="ECO:0000256" key="4">
    <source>
        <dbReference type="ARBA" id="ARBA00023136"/>
    </source>
</evidence>
<dbReference type="PANTHER" id="PTHR33048:SF47">
    <property type="entry name" value="INTEGRAL MEMBRANE PROTEIN-RELATED"/>
    <property type="match status" value="1"/>
</dbReference>
<dbReference type="AlphaFoldDB" id="A0AAN7C2B0"/>
<keyword evidence="3 7" id="KW-1133">Transmembrane helix</keyword>
<evidence type="ECO:0000313" key="9">
    <source>
        <dbReference type="EMBL" id="KAK4234051.1"/>
    </source>
</evidence>
<sequence length="454" mass="50960">MDQSQSQLVPLDELVDGLASIKRLPFKVLVGIFYGLAIISVLARAGIRWSTRRALFLDDYLLFAAALFLSGATGLMYNICDNLYLSTAIRLDTTIVFRLDSQRLNDLVNNAVQENHSFLIIAWTATFLVKFSFLGFFKQLIWKVSKIQRYYWAVVAITVVSWMFLISEPFILCSDFGFDSLKCFDESKNLLYVSMTGLITGLDALTDLMIVSIPIIVLHRARMRTQQKLALGAFLCLSLVMVVFSITRVSKIKGASGIDVPWSFFWQFMEASIAVLMGSLTVFRTLLISESNKRAAAAKNSPSNNNSPPVGMGVGVGEKKKPYYLSSLLGMIRRKKGFGDLESQEGEDGLPEIPRATLTGLRTFIRRNNRDSHLKTMTGAELTAISQNSTLAGEEEALHAVKEKEDKLNLKEEVRQMTPVQQQQQQQQQQRPRMAYHYPVSCRSGSSVLPRHWG</sequence>
<keyword evidence="4 7" id="KW-0472">Membrane</keyword>
<reference evidence="9" key="1">
    <citation type="journal article" date="2023" name="Mol. Phylogenet. Evol.">
        <title>Genome-scale phylogeny and comparative genomics of the fungal order Sordariales.</title>
        <authorList>
            <person name="Hensen N."/>
            <person name="Bonometti L."/>
            <person name="Westerberg I."/>
            <person name="Brannstrom I.O."/>
            <person name="Guillou S."/>
            <person name="Cros-Aarteil S."/>
            <person name="Calhoun S."/>
            <person name="Haridas S."/>
            <person name="Kuo A."/>
            <person name="Mondo S."/>
            <person name="Pangilinan J."/>
            <person name="Riley R."/>
            <person name="LaButti K."/>
            <person name="Andreopoulos B."/>
            <person name="Lipzen A."/>
            <person name="Chen C."/>
            <person name="Yan M."/>
            <person name="Daum C."/>
            <person name="Ng V."/>
            <person name="Clum A."/>
            <person name="Steindorff A."/>
            <person name="Ohm R.A."/>
            <person name="Martin F."/>
            <person name="Silar P."/>
            <person name="Natvig D.O."/>
            <person name="Lalanne C."/>
            <person name="Gautier V."/>
            <person name="Ament-Velasquez S.L."/>
            <person name="Kruys A."/>
            <person name="Hutchinson M.I."/>
            <person name="Powell A.J."/>
            <person name="Barry K."/>
            <person name="Miller A.N."/>
            <person name="Grigoriev I.V."/>
            <person name="Debuchy R."/>
            <person name="Gladieux P."/>
            <person name="Hiltunen Thoren M."/>
            <person name="Johannesson H."/>
        </authorList>
    </citation>
    <scope>NUCLEOTIDE SEQUENCE</scope>
    <source>
        <strain evidence="9">CBS 532.94</strain>
    </source>
</reference>
<feature type="transmembrane region" description="Helical" evidence="7">
    <location>
        <begin position="59"/>
        <end position="79"/>
    </location>
</feature>
<evidence type="ECO:0000256" key="5">
    <source>
        <dbReference type="ARBA" id="ARBA00038359"/>
    </source>
</evidence>
<comment type="subcellular location">
    <subcellularLocation>
        <location evidence="1">Membrane</location>
        <topology evidence="1">Multi-pass membrane protein</topology>
    </subcellularLocation>
</comment>
<proteinExistence type="inferred from homology"/>
<feature type="transmembrane region" description="Helical" evidence="7">
    <location>
        <begin position="149"/>
        <end position="171"/>
    </location>
</feature>